<organism evidence="1 2">
    <name type="scientific">Pseudolactococcus laudensis</name>
    <dbReference type="NCBI Taxonomy" id="1494461"/>
    <lineage>
        <taxon>Bacteria</taxon>
        <taxon>Bacillati</taxon>
        <taxon>Bacillota</taxon>
        <taxon>Bacilli</taxon>
        <taxon>Lactobacillales</taxon>
        <taxon>Streptococcaceae</taxon>
        <taxon>Pseudolactococcus</taxon>
    </lineage>
</organism>
<keyword evidence="2" id="KW-1185">Reference proteome</keyword>
<dbReference type="GeneID" id="303195422"/>
<proteinExistence type="predicted"/>
<name>A0A7V8N1S7_9LACT</name>
<dbReference type="EMBL" id="JACBNY010000013">
    <property type="protein sequence ID" value="MBA0017027.1"/>
    <property type="molecule type" value="Genomic_DNA"/>
</dbReference>
<evidence type="ECO:0000313" key="2">
    <source>
        <dbReference type="Proteomes" id="UP000530186"/>
    </source>
</evidence>
<sequence>MAHTSRYIQSGGTYSRGLREYVTAASTDGGVLSYAWFINTEDKYLDDSDDASSAIATDAKFGAHTFGDGNYDYKGSFGTQSSTSNILIATTPETVGTYYTFVEITNTKQDGTPTTIRSKRAKLDIRNENKLDKPAAAANVKIAPQFNFSTGAVSNSLVGSRNHLWFGAFDSTLFYSQRSLRSTGQFGNTLNWNMESTFNAQLEGPGISMEFQKSSYTNNEIVIDTFCVGQSSTYQDISTVPGAIYETSFNHYSIGDAASDGDVLAMTIAPAKMSAADYPTDIPNRYWDGSLGIKEAQGLNNNQTNFYFNVNNDIGDKFKGTKDLSTVNAGKYPYGLNPASEGLGNNSDYVVQNGIAGNNYGTDYFFDLARYSLLGLYKGDSNQVYQYDKANAVNELYNKTAIVTKAKLTDNANTKKVFTYGGEDIIQFYSRDNLNQAGQTSPNKKQFYYTVPEGQGMTVEAFTSLAVTNQANDNGINNVQFKKIDKPNISTEQAYDGGNTITVNSAKADYAYALVDVSQGYVVIAKPEMFFNFDYEDATYSPTEVYKTGDTRPDGFNVGDPVMVGTPVTIKNVDNFLSLGVTEVAREPHPTDPTLDNITITYKSDYRGGGTQFPDNTTAIAYDKAQGTSAGLANTGGADGKADLSDKATATFTVPAGTDYEVVLQVDTSFGLSISALAAPELLKVDYENEGVLADTDDSYARLNAIDYNLMSGGHYYVGGLKTLVQASNTQAISLTSALDDTSYPYNVDGKLTYTKHLADATRMVGVSRTLDIKKRRDALTHGTTTGDVQVDYLTEVVNNASGGKILLTTASGTVAVEASNPITSTTFASLGWTGNADLALSSRLAATSGDFKGKVRTTTLVKRPAAPVRAENEGVSVKISGADAKFSNNYSTGTLIVTGKNDSGQALTLSEEITARSDFDFNSHADGNIYSFVFKATTDAPRSQVLEYATPLVVSKVDFGDVPYGELGPKTAQTGDTGTTKKALRLENTGENTYYFDAVYDNNKMKFNNLGLFGFTNKDSFIGYGGLLEKSSSNEFNTLAGKTSIAKEEVNENFTIVLGDVLDSSGNWTPVLTEDNNDDVTPGKSNLSGNINKAPVGTYTSRLNLAYSTSNDLSGATTISSEVKINIVKAKWATPVVATQDPTVAIGSDADSYNYTVTKNSLSFDVLLDEEVSASTLEVSTNGTAWVKPTLENGTGSVSVPAGKVLKRITLTQGSDGADIQPGTTYNVQFRVVGDSNHNQSDVVAKTFYTRMAEPTTLNAFVNYTLETLVVDTAHSVKIGSDTAVSPTGTSVTAAFEPQALATPKLTLHVTTLAQGNYPASVAADFEYSRQAKPTLSVTDETVYNNHSGAISGTATIDVKNTSGSYGTYTPGNTINNLYSGEYLARTPASSTAFASEEVKVLLVPDAYNVRVKSAAVLDASIGNSNYARESDSSLYFKKTAPQDYKQAFTDATFSRIGYNSQASVAVGSPTFTTGGDSVVMTDSASPSAYNTALDAYNKFLASIDTDAKALTRKITWKIHEAPTYTVTIPALINGTLEGSSNDVTIKAWNGTNRTIPLNSVIKVSVASGNSTVLTNAGTNMAYNLKLGTSGPALTGNSLVKSITSSDADGLAKTTDPAAQAFTTTVTGTPQVAGNYTGAITFEVGLTLPTDEE</sequence>
<dbReference type="RefSeq" id="WP_180747165.1">
    <property type="nucleotide sequence ID" value="NZ_CBCRWQ010000025.1"/>
</dbReference>
<gene>
    <name evidence="1" type="ORF">HZR21_07815</name>
</gene>
<evidence type="ECO:0000313" key="1">
    <source>
        <dbReference type="EMBL" id="MBA0017027.1"/>
    </source>
</evidence>
<accession>A0A7V8N1S7</accession>
<protein>
    <submittedName>
        <fullName evidence="1">Uncharacterized protein</fullName>
    </submittedName>
</protein>
<dbReference type="Proteomes" id="UP000530186">
    <property type="component" value="Unassembled WGS sequence"/>
</dbReference>
<comment type="caution">
    <text evidence="1">The sequence shown here is derived from an EMBL/GenBank/DDBJ whole genome shotgun (WGS) entry which is preliminary data.</text>
</comment>
<reference evidence="1 2" key="1">
    <citation type="submission" date="2020-07" db="EMBL/GenBank/DDBJ databases">
        <authorList>
            <person name="Hilgarth M."/>
            <person name="Werum V."/>
            <person name="Vogel R.F."/>
        </authorList>
    </citation>
    <scope>NUCLEOTIDE SEQUENCE [LARGE SCALE GENOMIC DNA]</scope>
    <source>
        <strain evidence="1 2">DSM 28961</strain>
    </source>
</reference>